<dbReference type="Proteomes" id="UP000683310">
    <property type="component" value="Chromosome"/>
</dbReference>
<name>A0ABX8CGY9_9NOCA</name>
<reference evidence="2 3" key="1">
    <citation type="submission" date="2021-04" db="EMBL/GenBank/DDBJ databases">
        <title>Nocardia tengchongensis.</title>
        <authorList>
            <person name="Zhuang k."/>
            <person name="Ran Y."/>
            <person name="Li W."/>
        </authorList>
    </citation>
    <scope>NUCLEOTIDE SEQUENCE [LARGE SCALE GENOMIC DNA]</scope>
    <source>
        <strain evidence="2 3">CFH S0057</strain>
    </source>
</reference>
<keyword evidence="1" id="KW-1133">Transmembrane helix</keyword>
<feature type="transmembrane region" description="Helical" evidence="1">
    <location>
        <begin position="12"/>
        <end position="36"/>
    </location>
</feature>
<keyword evidence="1" id="KW-0812">Transmembrane</keyword>
<proteinExistence type="predicted"/>
<dbReference type="EMBL" id="CP074371">
    <property type="protein sequence ID" value="QVI19221.1"/>
    <property type="molecule type" value="Genomic_DNA"/>
</dbReference>
<keyword evidence="1" id="KW-0472">Membrane</keyword>
<keyword evidence="3" id="KW-1185">Reference proteome</keyword>
<sequence length="65" mass="6660">MTLMRSPTIRVAGLECGTAVLASSTCLLFGTGIAVLSRSVTTAVLATGCMIVGLALTLNILPHDR</sequence>
<protein>
    <submittedName>
        <fullName evidence="2">Uncharacterized protein</fullName>
    </submittedName>
</protein>
<accession>A0ABX8CGY9</accession>
<feature type="transmembrane region" description="Helical" evidence="1">
    <location>
        <begin position="42"/>
        <end position="61"/>
    </location>
</feature>
<gene>
    <name evidence="2" type="ORF">KHQ06_22595</name>
</gene>
<evidence type="ECO:0000256" key="1">
    <source>
        <dbReference type="SAM" id="Phobius"/>
    </source>
</evidence>
<evidence type="ECO:0000313" key="2">
    <source>
        <dbReference type="EMBL" id="QVI19221.1"/>
    </source>
</evidence>
<evidence type="ECO:0000313" key="3">
    <source>
        <dbReference type="Proteomes" id="UP000683310"/>
    </source>
</evidence>
<organism evidence="2 3">
    <name type="scientific">Nocardia tengchongensis</name>
    <dbReference type="NCBI Taxonomy" id="2055889"/>
    <lineage>
        <taxon>Bacteria</taxon>
        <taxon>Bacillati</taxon>
        <taxon>Actinomycetota</taxon>
        <taxon>Actinomycetes</taxon>
        <taxon>Mycobacteriales</taxon>
        <taxon>Nocardiaceae</taxon>
        <taxon>Nocardia</taxon>
    </lineage>
</organism>